<dbReference type="Proteomes" id="UP000028073">
    <property type="component" value="Unassembled WGS sequence"/>
</dbReference>
<dbReference type="NCBIfam" id="TIGR01353">
    <property type="entry name" value="dGTP_triPase"/>
    <property type="match status" value="1"/>
</dbReference>
<dbReference type="InterPro" id="IPR023293">
    <property type="entry name" value="dGTP_triP_hydro_central_sf"/>
</dbReference>
<dbReference type="AlphaFoldDB" id="A0A081NJY4"/>
<feature type="domain" description="HD" evidence="2">
    <location>
        <begin position="64"/>
        <end position="258"/>
    </location>
</feature>
<dbReference type="NCBIfam" id="NF003429">
    <property type="entry name" value="PRK04926.1"/>
    <property type="match status" value="1"/>
</dbReference>
<dbReference type="PANTHER" id="PTHR11373">
    <property type="entry name" value="DEOXYNUCLEOSIDE TRIPHOSPHATE TRIPHOSPHOHYDROLASE"/>
    <property type="match status" value="1"/>
</dbReference>
<dbReference type="InterPro" id="IPR006674">
    <property type="entry name" value="HD_domain"/>
</dbReference>
<dbReference type="InterPro" id="IPR003607">
    <property type="entry name" value="HD/PDEase_dom"/>
</dbReference>
<dbReference type="eggNOG" id="COG0232">
    <property type="taxonomic scope" value="Bacteria"/>
</dbReference>
<dbReference type="InterPro" id="IPR027432">
    <property type="entry name" value="dGTP_triphosphohydrolase_C"/>
</dbReference>
<comment type="caution">
    <text evidence="3">The sequence shown here is derived from an EMBL/GenBank/DDBJ whole genome shotgun (WGS) entry which is preliminary data.</text>
</comment>
<keyword evidence="4" id="KW-1185">Reference proteome</keyword>
<protein>
    <recommendedName>
        <fullName evidence="2">HD domain-containing protein</fullName>
    </recommendedName>
</protein>
<dbReference type="CDD" id="cd00077">
    <property type="entry name" value="HDc"/>
    <property type="match status" value="1"/>
</dbReference>
<dbReference type="STRING" id="1137799.GZ78_01285"/>
<dbReference type="InterPro" id="IPR006261">
    <property type="entry name" value="dGTPase"/>
</dbReference>
<gene>
    <name evidence="3" type="ORF">GZ78_01285</name>
</gene>
<dbReference type="Gene3D" id="1.10.3210.10">
    <property type="entry name" value="Hypothetical protein af1432"/>
    <property type="match status" value="1"/>
</dbReference>
<dbReference type="SMART" id="SM00471">
    <property type="entry name" value="HDc"/>
    <property type="match status" value="1"/>
</dbReference>
<dbReference type="GO" id="GO:0006203">
    <property type="term" value="P:dGTP catabolic process"/>
    <property type="evidence" value="ECO:0007669"/>
    <property type="project" value="TreeGrafter"/>
</dbReference>
<proteinExistence type="predicted"/>
<dbReference type="Pfam" id="PF13286">
    <property type="entry name" value="HD_assoc"/>
    <property type="match status" value="1"/>
</dbReference>
<dbReference type="Pfam" id="PF01966">
    <property type="entry name" value="HD"/>
    <property type="match status" value="1"/>
</dbReference>
<accession>A0A081NJY4</accession>
<evidence type="ECO:0000313" key="4">
    <source>
        <dbReference type="Proteomes" id="UP000028073"/>
    </source>
</evidence>
<evidence type="ECO:0000313" key="3">
    <source>
        <dbReference type="EMBL" id="KEQ18757.1"/>
    </source>
</evidence>
<dbReference type="SUPFAM" id="SSF109604">
    <property type="entry name" value="HD-domain/PDEase-like"/>
    <property type="match status" value="1"/>
</dbReference>
<name>A0A081NJY4_9GAMM</name>
<evidence type="ECO:0000256" key="1">
    <source>
        <dbReference type="ARBA" id="ARBA00022801"/>
    </source>
</evidence>
<dbReference type="InterPro" id="IPR026875">
    <property type="entry name" value="PHydrolase_assoc_dom"/>
</dbReference>
<dbReference type="GO" id="GO:0008832">
    <property type="term" value="F:dGTPase activity"/>
    <property type="evidence" value="ECO:0007669"/>
    <property type="project" value="TreeGrafter"/>
</dbReference>
<organism evidence="3 4">
    <name type="scientific">Endozoicomonas numazuensis</name>
    <dbReference type="NCBI Taxonomy" id="1137799"/>
    <lineage>
        <taxon>Bacteria</taxon>
        <taxon>Pseudomonadati</taxon>
        <taxon>Pseudomonadota</taxon>
        <taxon>Gammaproteobacteria</taxon>
        <taxon>Oceanospirillales</taxon>
        <taxon>Endozoicomonadaceae</taxon>
        <taxon>Endozoicomonas</taxon>
    </lineage>
</organism>
<evidence type="ECO:0000259" key="2">
    <source>
        <dbReference type="PROSITE" id="PS51831"/>
    </source>
</evidence>
<dbReference type="EMBL" id="JOKH01000001">
    <property type="protein sequence ID" value="KEQ18757.1"/>
    <property type="molecule type" value="Genomic_DNA"/>
</dbReference>
<keyword evidence="1" id="KW-0378">Hydrolase</keyword>
<sequence>MISMNYLTKLTCTRPRVSSADSDRDLLTETESNRGRIIQSAAIRRLQQKTQVYPLETNAAVRSRLTHSLEVQQTGRYLAQTILQRLSDTHQLKPMGLSGQETAFINLVEMACLMHDIGNPPFGHFGEAAISRWMQDKAHLCHEKAFKNQPARSSLLETTLLPDLFTYEGNAQALRIIHHLQDLNLTYSQMGALMKYTRTPYEPRPDKGSPDAYRKKKPGYYFSEAHLVSDIWNHLDINEGCRFPLVYIMEAADDISYCIADLEDAVDKGILSFRDLRFRLYEVWEEFTDHNNYLPNIMESAIQRAGNNKQEFIVRLRTRLVRDLVNYAAKRYLQQHQAVFDGTLDEPLIDGQSDQHLALDTLKTVAIRYVFTSMEKETPELRGYSALMGLMDIFQPLLELPRAAFASITEKDSSRHFIEQRLYHRLSGKHKLAYHQALQSLLSSDYSREEQDDLEWYYRARLLIDYVSGMTDHFVLTEYQSLSAI</sequence>
<reference evidence="3 4" key="1">
    <citation type="submission" date="2014-06" db="EMBL/GenBank/DDBJ databases">
        <title>Whole Genome Sequences of Three Symbiotic Endozoicomonas Bacteria.</title>
        <authorList>
            <person name="Neave M.J."/>
            <person name="Apprill A."/>
            <person name="Voolstra C.R."/>
        </authorList>
    </citation>
    <scope>NUCLEOTIDE SEQUENCE [LARGE SCALE GENOMIC DNA]</scope>
    <source>
        <strain evidence="3 4">DSM 25634</strain>
    </source>
</reference>
<dbReference type="InterPro" id="IPR050135">
    <property type="entry name" value="dGTPase-like"/>
</dbReference>
<dbReference type="PROSITE" id="PS51831">
    <property type="entry name" value="HD"/>
    <property type="match status" value="1"/>
</dbReference>
<dbReference type="Gene3D" id="1.10.3550.10">
    <property type="entry name" value="eoxyguanosinetriphosphate triphosphohydrolase domain-like"/>
    <property type="match status" value="1"/>
</dbReference>
<dbReference type="PANTHER" id="PTHR11373:SF32">
    <property type="entry name" value="DEOXYGUANOSINETRIPHOSPHATE TRIPHOSPHOHYDROLASE"/>
    <property type="match status" value="1"/>
</dbReference>
<dbReference type="Gene3D" id="1.10.3410.10">
    <property type="entry name" value="putative deoxyguanosinetriphosphate triphosphohydrolase like domain"/>
    <property type="match status" value="1"/>
</dbReference>